<sequence length="244" mass="28199">MQYKNKFFSLVLCATLVIIGDYFYSHTLNSQKEQQIENAYLQSKRQLTRAAAKSAVSSADHTENKDNETSQIGIVAGQQTHVDSLSSFSAVEDLKKEQPQKIQRNSKAVSPQLSQQQGNTNIEEEIRQNSAYTLNKCKSLTSNEIELLAHTPANPERSRTLTSIRQHNRYLFTLLPKCGLTTWIFTLFESEGKIEQLRKSRKFAWEVNFKPAKLHKRFLANVYSRKEAYKYKIVFVRLVCIYFF</sequence>
<keyword evidence="2" id="KW-1133">Transmembrane helix</keyword>
<dbReference type="Proteomes" id="UP000593567">
    <property type="component" value="Unassembled WGS sequence"/>
</dbReference>
<name>A0A7J7KRV2_BUGNE</name>
<dbReference type="AlphaFoldDB" id="A0A7J7KRV2"/>
<protein>
    <submittedName>
        <fullName evidence="3">Uncharacterized protein</fullName>
    </submittedName>
</protein>
<feature type="transmembrane region" description="Helical" evidence="2">
    <location>
        <begin position="7"/>
        <end position="24"/>
    </location>
</feature>
<evidence type="ECO:0000256" key="1">
    <source>
        <dbReference type="SAM" id="MobiDB-lite"/>
    </source>
</evidence>
<proteinExistence type="predicted"/>
<gene>
    <name evidence="3" type="ORF">EB796_000762</name>
</gene>
<feature type="region of interest" description="Disordered" evidence="1">
    <location>
        <begin position="96"/>
        <end position="119"/>
    </location>
</feature>
<feature type="compositionally biased region" description="Polar residues" evidence="1">
    <location>
        <begin position="100"/>
        <end position="119"/>
    </location>
</feature>
<keyword evidence="2" id="KW-0812">Transmembrane</keyword>
<keyword evidence="4" id="KW-1185">Reference proteome</keyword>
<reference evidence="3" key="1">
    <citation type="submission" date="2020-06" db="EMBL/GenBank/DDBJ databases">
        <title>Draft genome of Bugula neritina, a colonial animal packing powerful symbionts and potential medicines.</title>
        <authorList>
            <person name="Rayko M."/>
        </authorList>
    </citation>
    <scope>NUCLEOTIDE SEQUENCE [LARGE SCALE GENOMIC DNA]</scope>
    <source>
        <strain evidence="3">Kwan_BN1</strain>
    </source>
</reference>
<evidence type="ECO:0000313" key="4">
    <source>
        <dbReference type="Proteomes" id="UP000593567"/>
    </source>
</evidence>
<keyword evidence="2" id="KW-0472">Membrane</keyword>
<organism evidence="3 4">
    <name type="scientific">Bugula neritina</name>
    <name type="common">Brown bryozoan</name>
    <name type="synonym">Sertularia neritina</name>
    <dbReference type="NCBI Taxonomy" id="10212"/>
    <lineage>
        <taxon>Eukaryota</taxon>
        <taxon>Metazoa</taxon>
        <taxon>Spiralia</taxon>
        <taxon>Lophotrochozoa</taxon>
        <taxon>Bryozoa</taxon>
        <taxon>Gymnolaemata</taxon>
        <taxon>Cheilostomatida</taxon>
        <taxon>Flustrina</taxon>
        <taxon>Buguloidea</taxon>
        <taxon>Bugulidae</taxon>
        <taxon>Bugula</taxon>
    </lineage>
</organism>
<dbReference type="EMBL" id="VXIV02000093">
    <property type="protein sequence ID" value="KAF6040921.1"/>
    <property type="molecule type" value="Genomic_DNA"/>
</dbReference>
<evidence type="ECO:0000313" key="3">
    <source>
        <dbReference type="EMBL" id="KAF6040921.1"/>
    </source>
</evidence>
<comment type="caution">
    <text evidence="3">The sequence shown here is derived from an EMBL/GenBank/DDBJ whole genome shotgun (WGS) entry which is preliminary data.</text>
</comment>
<evidence type="ECO:0000256" key="2">
    <source>
        <dbReference type="SAM" id="Phobius"/>
    </source>
</evidence>
<accession>A0A7J7KRV2</accession>